<evidence type="ECO:0000259" key="1">
    <source>
        <dbReference type="Pfam" id="PF03358"/>
    </source>
</evidence>
<dbReference type="KEGG" id="cid:P73_3188"/>
<evidence type="ECO:0000313" key="3">
    <source>
        <dbReference type="Proteomes" id="UP000031521"/>
    </source>
</evidence>
<dbReference type="InterPro" id="IPR029039">
    <property type="entry name" value="Flavoprotein-like_sf"/>
</dbReference>
<reference evidence="2 3" key="1">
    <citation type="journal article" date="2014" name="Int. J. Syst. Evol. Microbiol.">
        <title>Celeribacter indicus sp. nov., a polycyclic aromatic hydrocarbon-degrading bacterium from deep-sea sediment and reclassification of Huaishuia halophila as Celeribacter halophilus comb. nov.</title>
        <authorList>
            <person name="Lai Q."/>
            <person name="Cao J."/>
            <person name="Yuan J."/>
            <person name="Li F."/>
            <person name="Shao Z."/>
        </authorList>
    </citation>
    <scope>NUCLEOTIDE SEQUENCE [LARGE SCALE GENOMIC DNA]</scope>
    <source>
        <strain evidence="2">P73</strain>
    </source>
</reference>
<dbReference type="InterPro" id="IPR005025">
    <property type="entry name" value="FMN_Rdtase-like_dom"/>
</dbReference>
<dbReference type="PANTHER" id="PTHR30543:SF21">
    <property type="entry name" value="NAD(P)H-DEPENDENT FMN REDUCTASE LOT6"/>
    <property type="match status" value="1"/>
</dbReference>
<protein>
    <submittedName>
        <fullName evidence="2">NADPH-dependent FMN reductase</fullName>
    </submittedName>
</protein>
<organism evidence="2 3">
    <name type="scientific">Celeribacter indicus</name>
    <dbReference type="NCBI Taxonomy" id="1208324"/>
    <lineage>
        <taxon>Bacteria</taxon>
        <taxon>Pseudomonadati</taxon>
        <taxon>Pseudomonadota</taxon>
        <taxon>Alphaproteobacteria</taxon>
        <taxon>Rhodobacterales</taxon>
        <taxon>Roseobacteraceae</taxon>
        <taxon>Celeribacter</taxon>
    </lineage>
</organism>
<dbReference type="SUPFAM" id="SSF52218">
    <property type="entry name" value="Flavoproteins"/>
    <property type="match status" value="1"/>
</dbReference>
<dbReference type="GO" id="GO:0016491">
    <property type="term" value="F:oxidoreductase activity"/>
    <property type="evidence" value="ECO:0007669"/>
    <property type="project" value="InterPro"/>
</dbReference>
<dbReference type="GO" id="GO:0010181">
    <property type="term" value="F:FMN binding"/>
    <property type="evidence" value="ECO:0007669"/>
    <property type="project" value="TreeGrafter"/>
</dbReference>
<dbReference type="InterPro" id="IPR050712">
    <property type="entry name" value="NAD(P)H-dep_reductase"/>
</dbReference>
<feature type="domain" description="NADPH-dependent FMN reductase-like" evidence="1">
    <location>
        <begin position="4"/>
        <end position="147"/>
    </location>
</feature>
<proteinExistence type="predicted"/>
<sequence length="194" mass="21321">MSTPKIAIVIGSTRNARFADKPANWLIEKARSLTDALDFELVDLRDYDLPLFNEAASNLWVPSEDPRALAWQRKMAEFDGYIFLTAEYNSSMPASLKNALDQAGREWVRKPAAAFGYGSVGAARAVEHLRAVAINLQMVPVRTTANISGSDFFRVSPLGSNEEMSTIEAAILPSVEAMLADLEWWAKATKAARG</sequence>
<evidence type="ECO:0000313" key="2">
    <source>
        <dbReference type="EMBL" id="AJE47903.1"/>
    </source>
</evidence>
<name>A0A0B5DWS4_9RHOB</name>
<keyword evidence="3" id="KW-1185">Reference proteome</keyword>
<dbReference type="Pfam" id="PF03358">
    <property type="entry name" value="FMN_red"/>
    <property type="match status" value="1"/>
</dbReference>
<dbReference type="EMBL" id="CP004393">
    <property type="protein sequence ID" value="AJE47903.1"/>
    <property type="molecule type" value="Genomic_DNA"/>
</dbReference>
<dbReference type="OrthoDB" id="9812295at2"/>
<dbReference type="STRING" id="1208324.P73_3188"/>
<dbReference type="GO" id="GO:0005829">
    <property type="term" value="C:cytosol"/>
    <property type="evidence" value="ECO:0007669"/>
    <property type="project" value="TreeGrafter"/>
</dbReference>
<dbReference type="RefSeq" id="WP_043870355.1">
    <property type="nucleotide sequence ID" value="NZ_CP004393.1"/>
</dbReference>
<gene>
    <name evidence="2" type="ORF">P73_3188</name>
</gene>
<accession>A0A0B5DWS4</accession>
<dbReference type="Gene3D" id="3.40.50.360">
    <property type="match status" value="1"/>
</dbReference>
<dbReference type="HOGENOM" id="CLU_055322_2_2_5"/>
<dbReference type="AlphaFoldDB" id="A0A0B5DWS4"/>
<dbReference type="Proteomes" id="UP000031521">
    <property type="component" value="Chromosome"/>
</dbReference>
<dbReference type="PANTHER" id="PTHR30543">
    <property type="entry name" value="CHROMATE REDUCTASE"/>
    <property type="match status" value="1"/>
</dbReference>